<keyword evidence="3" id="KW-1185">Reference proteome</keyword>
<dbReference type="AlphaFoldDB" id="A0A852SR50"/>
<accession>A0A852SR50</accession>
<protein>
    <submittedName>
        <fullName evidence="2">Uncharacterized protein</fullName>
    </submittedName>
</protein>
<feature type="compositionally biased region" description="Basic and acidic residues" evidence="1">
    <location>
        <begin position="35"/>
        <end position="53"/>
    </location>
</feature>
<dbReference type="RefSeq" id="WP_179548209.1">
    <property type="nucleotide sequence ID" value="NZ_BSEW01000002.1"/>
</dbReference>
<dbReference type="EMBL" id="JACCBM010000001">
    <property type="protein sequence ID" value="NYD71204.1"/>
    <property type="molecule type" value="Genomic_DNA"/>
</dbReference>
<proteinExistence type="predicted"/>
<evidence type="ECO:0000313" key="2">
    <source>
        <dbReference type="EMBL" id="NYD71204.1"/>
    </source>
</evidence>
<dbReference type="Proteomes" id="UP000549913">
    <property type="component" value="Unassembled WGS sequence"/>
</dbReference>
<gene>
    <name evidence="2" type="ORF">BJ984_002362</name>
</gene>
<name>A0A852SR50_9MICO</name>
<reference evidence="2 3" key="1">
    <citation type="submission" date="2020-07" db="EMBL/GenBank/DDBJ databases">
        <title>Sequencing the genomes of 1000 actinobacteria strains.</title>
        <authorList>
            <person name="Klenk H.-P."/>
        </authorList>
    </citation>
    <scope>NUCLEOTIDE SEQUENCE [LARGE SCALE GENOMIC DNA]</scope>
    <source>
        <strain evidence="2 3">DSM 26474</strain>
    </source>
</reference>
<evidence type="ECO:0000313" key="3">
    <source>
        <dbReference type="Proteomes" id="UP000549913"/>
    </source>
</evidence>
<comment type="caution">
    <text evidence="2">The sequence shown here is derived from an EMBL/GenBank/DDBJ whole genome shotgun (WGS) entry which is preliminary data.</text>
</comment>
<evidence type="ECO:0000256" key="1">
    <source>
        <dbReference type="SAM" id="MobiDB-lite"/>
    </source>
</evidence>
<feature type="region of interest" description="Disordered" evidence="1">
    <location>
        <begin position="35"/>
        <end position="66"/>
    </location>
</feature>
<organism evidence="2 3">
    <name type="scientific">Herbiconiux flava</name>
    <dbReference type="NCBI Taxonomy" id="881268"/>
    <lineage>
        <taxon>Bacteria</taxon>
        <taxon>Bacillati</taxon>
        <taxon>Actinomycetota</taxon>
        <taxon>Actinomycetes</taxon>
        <taxon>Micrococcales</taxon>
        <taxon>Microbacteriaceae</taxon>
        <taxon>Herbiconiux</taxon>
    </lineage>
</organism>
<sequence length="66" mass="7741">MMISEYSFSWLREAEEDRLRQELERRRVIAERLEEARHEQPVTHGRARDDRRTAGSARVSPAGGTM</sequence>